<evidence type="ECO:0000256" key="1">
    <source>
        <dbReference type="SAM" id="SignalP"/>
    </source>
</evidence>
<sequence>MKKLAVILLASATPLFAHAAPSPDANYDQGLDVGIAFDQGLSGVLELNDQYRFTLGNDGGAFDYIFKRGTFNANVPFSWYTGVGAWTEWDNRHDDDFGVRVPLGLNMALTNHVETYAEVQPALQIHDDTELELGAAIGITYRF</sequence>
<dbReference type="Pfam" id="PF24653">
    <property type="entry name" value="Phage_OMP"/>
    <property type="match status" value="1"/>
</dbReference>
<dbReference type="EMBL" id="CP162601">
    <property type="protein sequence ID" value="XDK24238.1"/>
    <property type="molecule type" value="Genomic_DNA"/>
</dbReference>
<dbReference type="InterPro" id="IPR056410">
    <property type="entry name" value="Phage_OMP"/>
</dbReference>
<dbReference type="SUPFAM" id="SSF56925">
    <property type="entry name" value="OMPA-like"/>
    <property type="match status" value="1"/>
</dbReference>
<dbReference type="RefSeq" id="WP_306100298.1">
    <property type="nucleotide sequence ID" value="NZ_CP162601.1"/>
</dbReference>
<evidence type="ECO:0000313" key="3">
    <source>
        <dbReference type="EMBL" id="XDK24238.1"/>
    </source>
</evidence>
<dbReference type="AlphaFoldDB" id="A0AB39HAX3"/>
<keyword evidence="1" id="KW-0732">Signal</keyword>
<dbReference type="InterPro" id="IPR011250">
    <property type="entry name" value="OMP/PagP_B-barrel"/>
</dbReference>
<reference evidence="3" key="1">
    <citation type="submission" date="2024-07" db="EMBL/GenBank/DDBJ databases">
        <title>Genome Analysis of a Potential Novel Vibrio Species Secreting pH- and Thermo-stable Alginate Lyase and its Application in Producing Alginate Oligosaccharides.</title>
        <authorList>
            <person name="Huang H."/>
            <person name="Bao K."/>
        </authorList>
    </citation>
    <scope>NUCLEOTIDE SEQUENCE</scope>
    <source>
        <strain evidence="3">HB236076</strain>
    </source>
</reference>
<evidence type="ECO:0000259" key="2">
    <source>
        <dbReference type="Pfam" id="PF24653"/>
    </source>
</evidence>
<feature type="signal peptide" evidence="1">
    <location>
        <begin position="1"/>
        <end position="19"/>
    </location>
</feature>
<organism evidence="3">
    <name type="scientific">Vibrio sp. HB236076</name>
    <dbReference type="NCBI Taxonomy" id="3232307"/>
    <lineage>
        <taxon>Bacteria</taxon>
        <taxon>Pseudomonadati</taxon>
        <taxon>Pseudomonadota</taxon>
        <taxon>Gammaproteobacteria</taxon>
        <taxon>Vibrionales</taxon>
        <taxon>Vibrionaceae</taxon>
        <taxon>Vibrio</taxon>
    </lineage>
</organism>
<accession>A0AB39HAX3</accession>
<dbReference type="KEGG" id="vih:AB0763_08355"/>
<name>A0AB39HAX3_9VIBR</name>
<proteinExistence type="predicted"/>
<protein>
    <recommendedName>
        <fullName evidence="2">Cyanophage outer membrane protein-like beta-barrel domain-containing protein</fullName>
    </recommendedName>
</protein>
<gene>
    <name evidence="3" type="ORF">AB0763_08355</name>
</gene>
<feature type="domain" description="Cyanophage outer membrane protein-like beta-barrel" evidence="2">
    <location>
        <begin position="77"/>
        <end position="143"/>
    </location>
</feature>
<feature type="chain" id="PRO_5044205499" description="Cyanophage outer membrane protein-like beta-barrel domain-containing protein" evidence="1">
    <location>
        <begin position="20"/>
        <end position="143"/>
    </location>
</feature>